<dbReference type="GO" id="GO:0043565">
    <property type="term" value="F:sequence-specific DNA binding"/>
    <property type="evidence" value="ECO:0007669"/>
    <property type="project" value="InterPro"/>
</dbReference>
<evidence type="ECO:0000256" key="3">
    <source>
        <dbReference type="ARBA" id="ARBA00023163"/>
    </source>
</evidence>
<dbReference type="PANTHER" id="PTHR43280:SF2">
    <property type="entry name" value="HTH-TYPE TRANSCRIPTIONAL REGULATOR EXSA"/>
    <property type="match status" value="1"/>
</dbReference>
<evidence type="ECO:0000256" key="1">
    <source>
        <dbReference type="ARBA" id="ARBA00023015"/>
    </source>
</evidence>
<name>G5SUL6_9BACT</name>
<dbReference type="EMBL" id="AFFY01000047">
    <property type="protein sequence ID" value="EHG98933.1"/>
    <property type="molecule type" value="Genomic_DNA"/>
</dbReference>
<comment type="caution">
    <text evidence="5">The sequence shown here is derived from an EMBL/GenBank/DDBJ whole genome shotgun (WGS) entry which is preliminary data.</text>
</comment>
<sequence length="130" mass="14949">MASFRKGTHINPKEITITSLDEKLIQKALECIEKNMDNTEYNVEALSADMGLERSSLYRKMQAIAGQTPTEFMRSIRLKRAARLLESGQYSVQEISWMVGFNTPRYFSSYFKEMFGMTPSAYAARNRKQA</sequence>
<keyword evidence="1" id="KW-0805">Transcription regulation</keyword>
<dbReference type="OrthoDB" id="1116352at2"/>
<dbReference type="InterPro" id="IPR018062">
    <property type="entry name" value="HTH_AraC-typ_CS"/>
</dbReference>
<dbReference type="SUPFAM" id="SSF46689">
    <property type="entry name" value="Homeodomain-like"/>
    <property type="match status" value="1"/>
</dbReference>
<feature type="domain" description="HTH araC/xylS-type" evidence="4">
    <location>
        <begin position="26"/>
        <end position="125"/>
    </location>
</feature>
<dbReference type="eggNOG" id="COG4977">
    <property type="taxonomic scope" value="Bacteria"/>
</dbReference>
<dbReference type="AlphaFoldDB" id="G5SUL6"/>
<accession>G5SUL6</accession>
<dbReference type="Gene3D" id="1.10.10.60">
    <property type="entry name" value="Homeodomain-like"/>
    <property type="match status" value="1"/>
</dbReference>
<proteinExistence type="predicted"/>
<organism evidence="5 6">
    <name type="scientific">Paraprevotella clara YIT 11840</name>
    <dbReference type="NCBI Taxonomy" id="762968"/>
    <lineage>
        <taxon>Bacteria</taxon>
        <taxon>Pseudomonadati</taxon>
        <taxon>Bacteroidota</taxon>
        <taxon>Bacteroidia</taxon>
        <taxon>Bacteroidales</taxon>
        <taxon>Prevotellaceae</taxon>
        <taxon>Paraprevotella</taxon>
    </lineage>
</organism>
<dbReference type="PROSITE" id="PS01124">
    <property type="entry name" value="HTH_ARAC_FAMILY_2"/>
    <property type="match status" value="1"/>
</dbReference>
<dbReference type="PANTHER" id="PTHR43280">
    <property type="entry name" value="ARAC-FAMILY TRANSCRIPTIONAL REGULATOR"/>
    <property type="match status" value="1"/>
</dbReference>
<evidence type="ECO:0000259" key="4">
    <source>
        <dbReference type="PROSITE" id="PS01124"/>
    </source>
</evidence>
<protein>
    <submittedName>
        <fullName evidence="5">Transcriptional regulator, AraC family</fullName>
    </submittedName>
</protein>
<gene>
    <name evidence="5" type="ORF">HMPREF9441_03076</name>
</gene>
<dbReference type="InterPro" id="IPR009057">
    <property type="entry name" value="Homeodomain-like_sf"/>
</dbReference>
<dbReference type="InterPro" id="IPR018060">
    <property type="entry name" value="HTH_AraC"/>
</dbReference>
<keyword evidence="6" id="KW-1185">Reference proteome</keyword>
<dbReference type="STRING" id="762968.HMPREF9441_03076"/>
<dbReference type="RefSeq" id="WP_008622076.1">
    <property type="nucleotide sequence ID" value="NZ_JH376618.1"/>
</dbReference>
<keyword evidence="3" id="KW-0804">Transcription</keyword>
<dbReference type="FunFam" id="1.10.10.60:FF:000284">
    <property type="entry name" value="Two-component system sensor histidine kinase/response regulator"/>
    <property type="match status" value="1"/>
</dbReference>
<dbReference type="InterPro" id="IPR020449">
    <property type="entry name" value="Tscrpt_reg_AraC-type_HTH"/>
</dbReference>
<evidence type="ECO:0000313" key="5">
    <source>
        <dbReference type="EMBL" id="EHG98933.1"/>
    </source>
</evidence>
<dbReference type="PROSITE" id="PS00041">
    <property type="entry name" value="HTH_ARAC_FAMILY_1"/>
    <property type="match status" value="1"/>
</dbReference>
<evidence type="ECO:0000256" key="2">
    <source>
        <dbReference type="ARBA" id="ARBA00023125"/>
    </source>
</evidence>
<dbReference type="HOGENOM" id="CLU_000445_81_10_10"/>
<reference evidence="5 6" key="1">
    <citation type="submission" date="2011-03" db="EMBL/GenBank/DDBJ databases">
        <authorList>
            <person name="Weinstock G."/>
            <person name="Sodergren E."/>
            <person name="Clifton S."/>
            <person name="Fulton L."/>
            <person name="Fulton B."/>
            <person name="Courtney L."/>
            <person name="Fronick C."/>
            <person name="Harrison M."/>
            <person name="Strong C."/>
            <person name="Farmer C."/>
            <person name="Delahaunty K."/>
            <person name="Markovic C."/>
            <person name="Hall O."/>
            <person name="Minx P."/>
            <person name="Tomlinson C."/>
            <person name="Mitreva M."/>
            <person name="Hou S."/>
            <person name="Chen J."/>
            <person name="Wollam A."/>
            <person name="Pepin K.H."/>
            <person name="Johnson M."/>
            <person name="Bhonagiri V."/>
            <person name="Zhang X."/>
            <person name="Suruliraj S."/>
            <person name="Warren W."/>
            <person name="Chinwalla A."/>
            <person name="Mardis E.R."/>
            <person name="Wilson R.K."/>
        </authorList>
    </citation>
    <scope>NUCLEOTIDE SEQUENCE [LARGE SCALE GENOMIC DNA]</scope>
    <source>
        <strain evidence="5 6">YIT 11840</strain>
    </source>
</reference>
<dbReference type="Pfam" id="PF12833">
    <property type="entry name" value="HTH_18"/>
    <property type="match status" value="1"/>
</dbReference>
<dbReference type="Proteomes" id="UP000003598">
    <property type="component" value="Unassembled WGS sequence"/>
</dbReference>
<dbReference type="PATRIC" id="fig|762968.3.peg.2718"/>
<dbReference type="GeneID" id="93558360"/>
<dbReference type="SMART" id="SM00342">
    <property type="entry name" value="HTH_ARAC"/>
    <property type="match status" value="1"/>
</dbReference>
<evidence type="ECO:0000313" key="6">
    <source>
        <dbReference type="Proteomes" id="UP000003598"/>
    </source>
</evidence>
<dbReference type="PRINTS" id="PR00032">
    <property type="entry name" value="HTHARAC"/>
</dbReference>
<dbReference type="GO" id="GO:0003700">
    <property type="term" value="F:DNA-binding transcription factor activity"/>
    <property type="evidence" value="ECO:0007669"/>
    <property type="project" value="InterPro"/>
</dbReference>
<keyword evidence="2" id="KW-0238">DNA-binding</keyword>